<sequence>MKKTRPFESLRAGKHPDERVWIREGNRSNVPLTQLGNGTDWREPHPLPSIPLHSIVSLAQLNNTGFTSSPLRLSLLSIQLKFSLSILPLLFKYMETMYECVREKS</sequence>
<dbReference type="Proteomes" id="UP000236630">
    <property type="component" value="Unassembled WGS sequence"/>
</dbReference>
<organism evidence="1 2">
    <name type="scientific">Citrus unshiu</name>
    <name type="common">Satsuma mandarin</name>
    <name type="synonym">Citrus nobilis var. unshiu</name>
    <dbReference type="NCBI Taxonomy" id="55188"/>
    <lineage>
        <taxon>Eukaryota</taxon>
        <taxon>Viridiplantae</taxon>
        <taxon>Streptophyta</taxon>
        <taxon>Embryophyta</taxon>
        <taxon>Tracheophyta</taxon>
        <taxon>Spermatophyta</taxon>
        <taxon>Magnoliopsida</taxon>
        <taxon>eudicotyledons</taxon>
        <taxon>Gunneridae</taxon>
        <taxon>Pentapetalae</taxon>
        <taxon>rosids</taxon>
        <taxon>malvids</taxon>
        <taxon>Sapindales</taxon>
        <taxon>Rutaceae</taxon>
        <taxon>Aurantioideae</taxon>
        <taxon>Citrus</taxon>
    </lineage>
</organism>
<proteinExistence type="predicted"/>
<keyword evidence="2" id="KW-1185">Reference proteome</keyword>
<name>A0A2H5QM32_CITUN</name>
<dbReference type="EMBL" id="BDQV01000503">
    <property type="protein sequence ID" value="GAY65672.1"/>
    <property type="molecule type" value="Genomic_DNA"/>
</dbReference>
<comment type="caution">
    <text evidence="1">The sequence shown here is derived from an EMBL/GenBank/DDBJ whole genome shotgun (WGS) entry which is preliminary data.</text>
</comment>
<protein>
    <submittedName>
        <fullName evidence="1">Uncharacterized protein</fullName>
    </submittedName>
</protein>
<evidence type="ECO:0000313" key="1">
    <source>
        <dbReference type="EMBL" id="GAY65672.1"/>
    </source>
</evidence>
<reference evidence="1 2" key="1">
    <citation type="journal article" date="2017" name="Front. Genet.">
        <title>Draft sequencing of the heterozygous diploid genome of Satsuma (Citrus unshiu Marc.) using a hybrid assembly approach.</title>
        <authorList>
            <person name="Shimizu T."/>
            <person name="Tanizawa Y."/>
            <person name="Mochizuki T."/>
            <person name="Nagasaki H."/>
            <person name="Yoshioka T."/>
            <person name="Toyoda A."/>
            <person name="Fujiyama A."/>
            <person name="Kaminuma E."/>
            <person name="Nakamura Y."/>
        </authorList>
    </citation>
    <scope>NUCLEOTIDE SEQUENCE [LARGE SCALE GENOMIC DNA]</scope>
    <source>
        <strain evidence="2">cv. Miyagawa wase</strain>
    </source>
</reference>
<gene>
    <name evidence="1" type="ORF">CUMW_242940</name>
</gene>
<evidence type="ECO:0000313" key="2">
    <source>
        <dbReference type="Proteomes" id="UP000236630"/>
    </source>
</evidence>
<dbReference type="AlphaFoldDB" id="A0A2H5QM32"/>
<accession>A0A2H5QM32</accession>